<dbReference type="WBParaSite" id="Csp11.Scaffold525.g3028.t1">
    <property type="protein sequence ID" value="Csp11.Scaffold525.g3028.t1"/>
    <property type="gene ID" value="Csp11.Scaffold525.g3028"/>
</dbReference>
<name>A0A1I7T707_9PELO</name>
<sequence>MYERLEKLRFDFSVEYDKEELFQGITLYPNFFNFQELQVRFDINQKTKSTIVELRRNADKRATIHMIERSFAMHVWQTDNLIIL</sequence>
<accession>A0A1I7T707</accession>
<reference evidence="2" key="1">
    <citation type="submission" date="2016-11" db="UniProtKB">
        <authorList>
            <consortium name="WormBaseParasite"/>
        </authorList>
    </citation>
    <scope>IDENTIFICATION</scope>
</reference>
<dbReference type="Proteomes" id="UP000095282">
    <property type="component" value="Unplaced"/>
</dbReference>
<evidence type="ECO:0000313" key="1">
    <source>
        <dbReference type="Proteomes" id="UP000095282"/>
    </source>
</evidence>
<keyword evidence="1" id="KW-1185">Reference proteome</keyword>
<proteinExistence type="predicted"/>
<protein>
    <submittedName>
        <fullName evidence="2">CYTH domain-containing protein</fullName>
    </submittedName>
</protein>
<organism evidence="1 2">
    <name type="scientific">Caenorhabditis tropicalis</name>
    <dbReference type="NCBI Taxonomy" id="1561998"/>
    <lineage>
        <taxon>Eukaryota</taxon>
        <taxon>Metazoa</taxon>
        <taxon>Ecdysozoa</taxon>
        <taxon>Nematoda</taxon>
        <taxon>Chromadorea</taxon>
        <taxon>Rhabditida</taxon>
        <taxon>Rhabditina</taxon>
        <taxon>Rhabditomorpha</taxon>
        <taxon>Rhabditoidea</taxon>
        <taxon>Rhabditidae</taxon>
        <taxon>Peloderinae</taxon>
        <taxon>Caenorhabditis</taxon>
    </lineage>
</organism>
<dbReference type="AlphaFoldDB" id="A0A1I7T707"/>
<evidence type="ECO:0000313" key="2">
    <source>
        <dbReference type="WBParaSite" id="Csp11.Scaffold525.g3028.t1"/>
    </source>
</evidence>